<sequence length="666" mass="74032">MGKKPRTKEENTFAPLVAVLAASLMLLQLVMYPLMADVYALPKATFLSVATLLLLFLYFRYAVAAQKFTIYRSPLDTIVLLYVATVTISLLISDQPLLGLVGKYKRYEGLPALFSFAVVYFIAAQTIRDEKSLERLLKILAGGLIPVVLYGFAQAAGYDFPGVLLFENRVQSSLGNPILLGTYLVVMLPLLFGLGRNSSQPNWRTLAWLLMPALFANILLTESRGAWVGLVASMVALFVLGRPPSTPRAKKKRRDRAEQGRRIRGIYIIAGILIVLIALFALLPTDNLEKRFVSTFAFSEGSVSTRIEIWKASLSMVADRPLTGFGLEQMGYWFPLFKTERHSKIAPSAVTDRTHNDFLQTAVDSGLLGLLFFLWMIIAVALSLYRGRRATPYAAALFAALTGYFAQAQTGIPAVFMTPLIWMFLAVAMNLSGQSRATKVKLPAWLRSPASAYAVGAVCAALALASFLPVAADLRIYKGQQAAWESFKMVAPEMAAPDIESALRLYPYQTAYSKIAAEFYLDYAVYAGNDVFAQRAALIAEQGLAFNERDFELAYYAGEASLLSYRFKENPLSLARAQDYFEMTEKLWPQLNFIDSKLLEVAVLRGDNEKALAKAREMVGEGQQDVQAYYVLLAEARRLDDSEQVTEYLKIIEKIQPGFLERTEGR</sequence>
<dbReference type="PANTHER" id="PTHR37422">
    <property type="entry name" value="TEICHURONIC ACID BIOSYNTHESIS PROTEIN TUAE"/>
    <property type="match status" value="1"/>
</dbReference>
<dbReference type="Proteomes" id="UP000178086">
    <property type="component" value="Unassembled WGS sequence"/>
</dbReference>
<evidence type="ECO:0000259" key="6">
    <source>
        <dbReference type="Pfam" id="PF04932"/>
    </source>
</evidence>
<dbReference type="Pfam" id="PF04932">
    <property type="entry name" value="Wzy_C"/>
    <property type="match status" value="1"/>
</dbReference>
<keyword evidence="3 5" id="KW-1133">Transmembrane helix</keyword>
<comment type="subcellular location">
    <subcellularLocation>
        <location evidence="1">Membrane</location>
        <topology evidence="1">Multi-pass membrane protein</topology>
    </subcellularLocation>
</comment>
<keyword evidence="2 5" id="KW-0812">Transmembrane</keyword>
<reference evidence="7 8" key="1">
    <citation type="journal article" date="2016" name="Nat. Commun.">
        <title>Thousands of microbial genomes shed light on interconnected biogeochemical processes in an aquifer system.</title>
        <authorList>
            <person name="Anantharaman K."/>
            <person name="Brown C.T."/>
            <person name="Hug L.A."/>
            <person name="Sharon I."/>
            <person name="Castelle C.J."/>
            <person name="Probst A.J."/>
            <person name="Thomas B.C."/>
            <person name="Singh A."/>
            <person name="Wilkins M.J."/>
            <person name="Karaoz U."/>
            <person name="Brodie E.L."/>
            <person name="Williams K.H."/>
            <person name="Hubbard S.S."/>
            <person name="Banfield J.F."/>
        </authorList>
    </citation>
    <scope>NUCLEOTIDE SEQUENCE [LARGE SCALE GENOMIC DNA]</scope>
</reference>
<feature type="transmembrane region" description="Helical" evidence="5">
    <location>
        <begin position="390"/>
        <end position="406"/>
    </location>
</feature>
<dbReference type="EMBL" id="MELI01000024">
    <property type="protein sequence ID" value="OFW35067.1"/>
    <property type="molecule type" value="Genomic_DNA"/>
</dbReference>
<feature type="transmembrane region" description="Helical" evidence="5">
    <location>
        <begin position="226"/>
        <end position="244"/>
    </location>
</feature>
<protein>
    <recommendedName>
        <fullName evidence="6">O-antigen ligase-related domain-containing protein</fullName>
    </recommendedName>
</protein>
<feature type="transmembrane region" description="Helical" evidence="5">
    <location>
        <begin position="75"/>
        <end position="93"/>
    </location>
</feature>
<feature type="transmembrane region" description="Helical" evidence="5">
    <location>
        <begin position="452"/>
        <end position="472"/>
    </location>
</feature>
<evidence type="ECO:0000256" key="3">
    <source>
        <dbReference type="ARBA" id="ARBA00022989"/>
    </source>
</evidence>
<feature type="transmembrane region" description="Helical" evidence="5">
    <location>
        <begin position="412"/>
        <end position="431"/>
    </location>
</feature>
<feature type="transmembrane region" description="Helical" evidence="5">
    <location>
        <begin position="139"/>
        <end position="158"/>
    </location>
</feature>
<proteinExistence type="predicted"/>
<dbReference type="GO" id="GO:0016020">
    <property type="term" value="C:membrane"/>
    <property type="evidence" value="ECO:0007669"/>
    <property type="project" value="UniProtKB-SubCell"/>
</dbReference>
<evidence type="ECO:0000256" key="1">
    <source>
        <dbReference type="ARBA" id="ARBA00004141"/>
    </source>
</evidence>
<feature type="transmembrane region" description="Helical" evidence="5">
    <location>
        <begin position="265"/>
        <end position="283"/>
    </location>
</feature>
<keyword evidence="4 5" id="KW-0472">Membrane</keyword>
<feature type="transmembrane region" description="Helical" evidence="5">
    <location>
        <begin position="12"/>
        <end position="32"/>
    </location>
</feature>
<dbReference type="InterPro" id="IPR051533">
    <property type="entry name" value="WaaL-like"/>
</dbReference>
<feature type="transmembrane region" description="Helical" evidence="5">
    <location>
        <begin position="178"/>
        <end position="195"/>
    </location>
</feature>
<evidence type="ECO:0000256" key="4">
    <source>
        <dbReference type="ARBA" id="ARBA00023136"/>
    </source>
</evidence>
<evidence type="ECO:0000256" key="5">
    <source>
        <dbReference type="SAM" id="Phobius"/>
    </source>
</evidence>
<feature type="transmembrane region" description="Helical" evidence="5">
    <location>
        <begin position="202"/>
        <end position="220"/>
    </location>
</feature>
<gene>
    <name evidence="7" type="ORF">A2074_07430</name>
</gene>
<evidence type="ECO:0000313" key="8">
    <source>
        <dbReference type="Proteomes" id="UP000178086"/>
    </source>
</evidence>
<feature type="transmembrane region" description="Helical" evidence="5">
    <location>
        <begin position="109"/>
        <end position="127"/>
    </location>
</feature>
<dbReference type="InterPro" id="IPR007016">
    <property type="entry name" value="O-antigen_ligase-rel_domated"/>
</dbReference>
<name>A0A1F2UQ54_9ACTN</name>
<organism evidence="7 8">
    <name type="scientific">Candidatus Aquicultor primus</name>
    <dbReference type="NCBI Taxonomy" id="1797195"/>
    <lineage>
        <taxon>Bacteria</taxon>
        <taxon>Bacillati</taxon>
        <taxon>Actinomycetota</taxon>
        <taxon>Candidatus Aquicultoria</taxon>
        <taxon>Candidatus Aquicultorales</taxon>
        <taxon>Candidatus Aquicultoraceae</taxon>
        <taxon>Candidatus Aquicultor</taxon>
    </lineage>
</organism>
<evidence type="ECO:0000256" key="2">
    <source>
        <dbReference type="ARBA" id="ARBA00022692"/>
    </source>
</evidence>
<dbReference type="AlphaFoldDB" id="A0A1F2UQ54"/>
<evidence type="ECO:0000313" key="7">
    <source>
        <dbReference type="EMBL" id="OFW35067.1"/>
    </source>
</evidence>
<accession>A0A1F2UQ54</accession>
<comment type="caution">
    <text evidence="7">The sequence shown here is derived from an EMBL/GenBank/DDBJ whole genome shotgun (WGS) entry which is preliminary data.</text>
</comment>
<feature type="transmembrane region" description="Helical" evidence="5">
    <location>
        <begin position="44"/>
        <end position="63"/>
    </location>
</feature>
<dbReference type="PANTHER" id="PTHR37422:SF13">
    <property type="entry name" value="LIPOPOLYSACCHARIDE BIOSYNTHESIS PROTEIN PA4999-RELATED"/>
    <property type="match status" value="1"/>
</dbReference>
<feature type="domain" description="O-antigen ligase-related" evidence="6">
    <location>
        <begin position="213"/>
        <end position="374"/>
    </location>
</feature>
<feature type="transmembrane region" description="Helical" evidence="5">
    <location>
        <begin position="366"/>
        <end position="385"/>
    </location>
</feature>